<dbReference type="Gene3D" id="1.10.150.130">
    <property type="match status" value="1"/>
</dbReference>
<dbReference type="GO" id="GO:0015074">
    <property type="term" value="P:DNA integration"/>
    <property type="evidence" value="ECO:0007669"/>
    <property type="project" value="UniProtKB-KW"/>
</dbReference>
<keyword evidence="3" id="KW-0233">DNA recombination</keyword>
<dbReference type="EMBL" id="QKUF01000038">
    <property type="protein sequence ID" value="PZW20997.1"/>
    <property type="molecule type" value="Genomic_DNA"/>
</dbReference>
<evidence type="ECO:0000259" key="5">
    <source>
        <dbReference type="PROSITE" id="PS51898"/>
    </source>
</evidence>
<dbReference type="GO" id="GO:0006310">
    <property type="term" value="P:DNA recombination"/>
    <property type="evidence" value="ECO:0007669"/>
    <property type="project" value="UniProtKB-KW"/>
</dbReference>
<dbReference type="InterPro" id="IPR011010">
    <property type="entry name" value="DNA_brk_join_enz"/>
</dbReference>
<evidence type="ECO:0000313" key="8">
    <source>
        <dbReference type="Proteomes" id="UP000248806"/>
    </source>
</evidence>
<dbReference type="InterPro" id="IPR002104">
    <property type="entry name" value="Integrase_catalytic"/>
</dbReference>
<comment type="caution">
    <text evidence="7">The sequence shown here is derived from an EMBL/GenBank/DDBJ whole genome shotgun (WGS) entry which is preliminary data.</text>
</comment>
<feature type="domain" description="Tyr recombinase" evidence="5">
    <location>
        <begin position="172"/>
        <end position="370"/>
    </location>
</feature>
<dbReference type="CDD" id="cd01189">
    <property type="entry name" value="INT_ICEBs1_C_like"/>
    <property type="match status" value="1"/>
</dbReference>
<dbReference type="InterPro" id="IPR044068">
    <property type="entry name" value="CB"/>
</dbReference>
<dbReference type="InterPro" id="IPR013762">
    <property type="entry name" value="Integrase-like_cat_sf"/>
</dbReference>
<dbReference type="Gene3D" id="1.10.443.10">
    <property type="entry name" value="Intergrase catalytic core"/>
    <property type="match status" value="1"/>
</dbReference>
<dbReference type="InterPro" id="IPR004107">
    <property type="entry name" value="Integrase_SAM-like_N"/>
</dbReference>
<keyword evidence="8" id="KW-1185">Reference proteome</keyword>
<dbReference type="PROSITE" id="PS51900">
    <property type="entry name" value="CB"/>
    <property type="match status" value="1"/>
</dbReference>
<dbReference type="Pfam" id="PF00589">
    <property type="entry name" value="Phage_integrase"/>
    <property type="match status" value="1"/>
</dbReference>
<name>A0A326TVS8_THEHA</name>
<evidence type="ECO:0000313" key="7">
    <source>
        <dbReference type="EMBL" id="PZW20997.1"/>
    </source>
</evidence>
<keyword evidence="2 4" id="KW-0238">DNA-binding</keyword>
<dbReference type="SUPFAM" id="SSF56349">
    <property type="entry name" value="DNA breaking-rejoining enzymes"/>
    <property type="match status" value="1"/>
</dbReference>
<protein>
    <submittedName>
        <fullName evidence="7">Integrase</fullName>
    </submittedName>
</protein>
<dbReference type="PANTHER" id="PTHR30349">
    <property type="entry name" value="PHAGE INTEGRASE-RELATED"/>
    <property type="match status" value="1"/>
</dbReference>
<dbReference type="InterPro" id="IPR050090">
    <property type="entry name" value="Tyrosine_recombinase_XerCD"/>
</dbReference>
<gene>
    <name evidence="7" type="ORF">EI42_05758</name>
</gene>
<evidence type="ECO:0000259" key="6">
    <source>
        <dbReference type="PROSITE" id="PS51900"/>
    </source>
</evidence>
<evidence type="ECO:0000256" key="2">
    <source>
        <dbReference type="ARBA" id="ARBA00023125"/>
    </source>
</evidence>
<dbReference type="GO" id="GO:0003677">
    <property type="term" value="F:DNA binding"/>
    <property type="evidence" value="ECO:0007669"/>
    <property type="project" value="UniProtKB-UniRule"/>
</dbReference>
<proteinExistence type="predicted"/>
<evidence type="ECO:0000256" key="4">
    <source>
        <dbReference type="PROSITE-ProRule" id="PRU01248"/>
    </source>
</evidence>
<accession>A0A326TVS8</accession>
<dbReference type="PROSITE" id="PS51898">
    <property type="entry name" value="TYR_RECOMBINASE"/>
    <property type="match status" value="1"/>
</dbReference>
<dbReference type="Proteomes" id="UP000248806">
    <property type="component" value="Unassembled WGS sequence"/>
</dbReference>
<sequence>MSEPKRKRRGHKEGSVYYDKDRDRWIVAISHAPGRRKKYSFKTRSEAIKKKNELLRELEMGMLATGPQRKLGEYIEDWIDNVHKDKLRVSSYVKYKKLIKYIVKELGHVSIQKLSPEQVQRFYAKMSREGLSSKTVHSIHGVLHLALENAVRWGYVARNVCDLVSPPRIVSREAVTLTLEQAHALFEKAKEYRLEVLLVMAVVTGMRRGELLGLRWADIDFANSILSVRRTVDYIAHYGYVETEPKTKASRRQIALPSFLLRMLQEHRVKQLEQRLKQGDKWKDQDLVFPNLQGGYYSSRYLLKVFQKILQDAKLPHMHFHDLRHSAATLLLSMGVNMKVIQALLGHSNVSITLGLYSHLLPSMQIEVTEKWDTIFRGEGREDDGEEIDGTGGAKKR</sequence>
<dbReference type="PANTHER" id="PTHR30349:SF91">
    <property type="entry name" value="INTA PROTEIN"/>
    <property type="match status" value="1"/>
</dbReference>
<dbReference type="AlphaFoldDB" id="A0A326TVS8"/>
<reference evidence="7 8" key="1">
    <citation type="submission" date="2018-06" db="EMBL/GenBank/DDBJ databases">
        <title>Genomic Encyclopedia of Archaeal and Bacterial Type Strains, Phase II (KMG-II): from individual species to whole genera.</title>
        <authorList>
            <person name="Goeker M."/>
        </authorList>
    </citation>
    <scope>NUCLEOTIDE SEQUENCE [LARGE SCALE GENOMIC DNA]</scope>
    <source>
        <strain evidence="7 8">ATCC BAA-1881</strain>
    </source>
</reference>
<organism evidence="7 8">
    <name type="scientific">Thermosporothrix hazakensis</name>
    <dbReference type="NCBI Taxonomy" id="644383"/>
    <lineage>
        <taxon>Bacteria</taxon>
        <taxon>Bacillati</taxon>
        <taxon>Chloroflexota</taxon>
        <taxon>Ktedonobacteria</taxon>
        <taxon>Ktedonobacterales</taxon>
        <taxon>Thermosporotrichaceae</taxon>
        <taxon>Thermosporothrix</taxon>
    </lineage>
</organism>
<feature type="domain" description="Core-binding (CB)" evidence="6">
    <location>
        <begin position="69"/>
        <end position="151"/>
    </location>
</feature>
<evidence type="ECO:0000256" key="1">
    <source>
        <dbReference type="ARBA" id="ARBA00022908"/>
    </source>
</evidence>
<evidence type="ECO:0000256" key="3">
    <source>
        <dbReference type="ARBA" id="ARBA00023172"/>
    </source>
</evidence>
<dbReference type="InterPro" id="IPR010998">
    <property type="entry name" value="Integrase_recombinase_N"/>
</dbReference>
<dbReference type="Pfam" id="PF14659">
    <property type="entry name" value="Phage_int_SAM_3"/>
    <property type="match status" value="1"/>
</dbReference>
<keyword evidence="1" id="KW-0229">DNA integration</keyword>